<evidence type="ECO:0000259" key="5">
    <source>
        <dbReference type="Pfam" id="PF25989"/>
    </source>
</evidence>
<dbReference type="Pfam" id="PF25989">
    <property type="entry name" value="YknX_C"/>
    <property type="match status" value="1"/>
</dbReference>
<evidence type="ECO:0000313" key="6">
    <source>
        <dbReference type="EMBL" id="KMY51914.1"/>
    </source>
</evidence>
<dbReference type="Gene3D" id="2.40.30.170">
    <property type="match status" value="1"/>
</dbReference>
<dbReference type="Gene3D" id="2.40.420.20">
    <property type="match status" value="1"/>
</dbReference>
<reference evidence="7" key="1">
    <citation type="submission" date="2015-07" db="EMBL/GenBank/DDBJ databases">
        <title>Genome sequencing project for genomic taxonomy and phylogenomics of Bacillus-like bacteria.</title>
        <authorList>
            <person name="Liu B."/>
            <person name="Wang J."/>
            <person name="Zhu Y."/>
            <person name="Liu G."/>
            <person name="Chen Q."/>
            <person name="Chen Z."/>
            <person name="Lan J."/>
            <person name="Che J."/>
            <person name="Ge C."/>
            <person name="Shi H."/>
            <person name="Pan Z."/>
            <person name="Liu X."/>
        </authorList>
    </citation>
    <scope>NUCLEOTIDE SEQUENCE [LARGE SCALE GENOMIC DNA]</scope>
    <source>
        <strain evidence="7">FJAT-27997</strain>
    </source>
</reference>
<dbReference type="GO" id="GO:1990281">
    <property type="term" value="C:efflux pump complex"/>
    <property type="evidence" value="ECO:0007669"/>
    <property type="project" value="TreeGrafter"/>
</dbReference>
<evidence type="ECO:0000256" key="1">
    <source>
        <dbReference type="ARBA" id="ARBA00009477"/>
    </source>
</evidence>
<dbReference type="EMBL" id="LFZW01000001">
    <property type="protein sequence ID" value="KMY51914.1"/>
    <property type="molecule type" value="Genomic_DNA"/>
</dbReference>
<dbReference type="OrthoDB" id="9813047at2"/>
<dbReference type="Gene3D" id="2.40.50.100">
    <property type="match status" value="2"/>
</dbReference>
<proteinExistence type="inferred from homology"/>
<keyword evidence="3" id="KW-0732">Signal</keyword>
<dbReference type="InterPro" id="IPR006143">
    <property type="entry name" value="RND_pump_MFP"/>
</dbReference>
<keyword evidence="7" id="KW-1185">Reference proteome</keyword>
<evidence type="ECO:0000259" key="4">
    <source>
        <dbReference type="Pfam" id="PF25954"/>
    </source>
</evidence>
<evidence type="ECO:0000313" key="7">
    <source>
        <dbReference type="Proteomes" id="UP000037146"/>
    </source>
</evidence>
<feature type="coiled-coil region" evidence="2">
    <location>
        <begin position="137"/>
        <end position="164"/>
    </location>
</feature>
<dbReference type="STRING" id="1679170.AC625_22275"/>
<dbReference type="PATRIC" id="fig|1679170.3.peg.5026"/>
<feature type="signal peptide" evidence="3">
    <location>
        <begin position="1"/>
        <end position="22"/>
    </location>
</feature>
<sequence>MKRWSLLTILVCFTLVMTACTAQKTSGVEAEKIAINVEVASVSNESLDAISSLTGTLLPYEETVVSFEVGGRIQSMNASIGDTIKSGAALGALDPANYKLQVEIAENAILQSKAALNSSDSAINSAEVGIHSADAGIASSDESIKSAKANIKATEARINSAQASLSALDKGAREQEKTQAKLAVDRAKSAYTKVKVDSERIEGLYNEGLATKKEFDDIQLQVSNAQKDVENAEQSYSLIIEGATEEQRKQVLASIQEAEAGKEQAQAGVGQSSAAKGQAVAARDQAVASKEQSVAAKGQSQAAYEQAVIGKEQAELTFSKTKLTSSLTGVVLDKLVSKGQQINPGDPIYKLGRIDQLKVLLPIPDKDIKQWKVEDEVSVTLYDQVKTGKVNKIYPQTNAGTGTISVEVVIPNEQLEWVPGQVVKANRVTSDNNGILVPIEAVMSSGDTPYVFKEVKGKAVKTKVETGSLINNKIHIVSGLKEGDQVIIRGGELVRDGDPLKTDGGKKQ</sequence>
<comment type="similarity">
    <text evidence="1">Belongs to the membrane fusion protein (MFP) (TC 8.A.1) family.</text>
</comment>
<dbReference type="InterPro" id="IPR058637">
    <property type="entry name" value="YknX-like_C"/>
</dbReference>
<feature type="domain" description="YknX-like C-terminal permuted SH3-like" evidence="5">
    <location>
        <begin position="435"/>
        <end position="500"/>
    </location>
</feature>
<feature type="chain" id="PRO_5038331297" evidence="3">
    <location>
        <begin position="23"/>
        <end position="508"/>
    </location>
</feature>
<keyword evidence="2" id="KW-0175">Coiled coil</keyword>
<evidence type="ECO:0000256" key="3">
    <source>
        <dbReference type="SAM" id="SignalP"/>
    </source>
</evidence>
<dbReference type="AlphaFoldDB" id="A0A0K9GYV9"/>
<comment type="caution">
    <text evidence="6">The sequence shown here is derived from an EMBL/GenBank/DDBJ whole genome shotgun (WGS) entry which is preliminary data.</text>
</comment>
<name>A0A0K9GYV9_9BACI</name>
<evidence type="ECO:0000256" key="2">
    <source>
        <dbReference type="SAM" id="Coils"/>
    </source>
</evidence>
<dbReference type="SUPFAM" id="SSF111369">
    <property type="entry name" value="HlyD-like secretion proteins"/>
    <property type="match status" value="2"/>
</dbReference>
<feature type="domain" description="CusB-like beta-barrel" evidence="4">
    <location>
        <begin position="363"/>
        <end position="426"/>
    </location>
</feature>
<dbReference type="RefSeq" id="WP_049683273.1">
    <property type="nucleotide sequence ID" value="NZ_LFZW01000001.1"/>
</dbReference>
<protein>
    <submittedName>
        <fullName evidence="6">Uncharacterized protein</fullName>
    </submittedName>
</protein>
<gene>
    <name evidence="6" type="ORF">AC625_22275</name>
</gene>
<dbReference type="Proteomes" id="UP000037146">
    <property type="component" value="Unassembled WGS sequence"/>
</dbReference>
<dbReference type="NCBIfam" id="TIGR01730">
    <property type="entry name" value="RND_mfp"/>
    <property type="match status" value="1"/>
</dbReference>
<dbReference type="PANTHER" id="PTHR30469">
    <property type="entry name" value="MULTIDRUG RESISTANCE PROTEIN MDTA"/>
    <property type="match status" value="1"/>
</dbReference>
<organism evidence="6 7">
    <name type="scientific">Peribacillus loiseleuriae</name>
    <dbReference type="NCBI Taxonomy" id="1679170"/>
    <lineage>
        <taxon>Bacteria</taxon>
        <taxon>Bacillati</taxon>
        <taxon>Bacillota</taxon>
        <taxon>Bacilli</taxon>
        <taxon>Bacillales</taxon>
        <taxon>Bacillaceae</taxon>
        <taxon>Peribacillus</taxon>
    </lineage>
</organism>
<dbReference type="Gene3D" id="1.10.287.470">
    <property type="entry name" value="Helix hairpin bin"/>
    <property type="match status" value="1"/>
</dbReference>
<dbReference type="PROSITE" id="PS51257">
    <property type="entry name" value="PROKAR_LIPOPROTEIN"/>
    <property type="match status" value="1"/>
</dbReference>
<dbReference type="InterPro" id="IPR058792">
    <property type="entry name" value="Beta-barrel_RND_2"/>
</dbReference>
<accession>A0A0K9GYV9</accession>
<dbReference type="Pfam" id="PF25954">
    <property type="entry name" value="Beta-barrel_RND_2"/>
    <property type="match status" value="1"/>
</dbReference>
<dbReference type="GO" id="GO:0015562">
    <property type="term" value="F:efflux transmembrane transporter activity"/>
    <property type="evidence" value="ECO:0007669"/>
    <property type="project" value="TreeGrafter"/>
</dbReference>